<dbReference type="AlphaFoldDB" id="M2M8P2"/>
<dbReference type="Proteomes" id="UP000011761">
    <property type="component" value="Unassembled WGS sequence"/>
</dbReference>
<evidence type="ECO:0000313" key="2">
    <source>
        <dbReference type="EMBL" id="EMC92771.1"/>
    </source>
</evidence>
<proteinExistence type="predicted"/>
<accession>M2M8P2</accession>
<dbReference type="KEGG" id="bcom:BAUCODRAFT_125747"/>
<feature type="region of interest" description="Disordered" evidence="1">
    <location>
        <begin position="1"/>
        <end position="61"/>
    </location>
</feature>
<dbReference type="RefSeq" id="XP_007680104.1">
    <property type="nucleotide sequence ID" value="XM_007681914.1"/>
</dbReference>
<evidence type="ECO:0000313" key="3">
    <source>
        <dbReference type="Proteomes" id="UP000011761"/>
    </source>
</evidence>
<gene>
    <name evidence="2" type="ORF">BAUCODRAFT_125747</name>
</gene>
<dbReference type="eggNOG" id="ENOG502RABK">
    <property type="taxonomic scope" value="Eukaryota"/>
</dbReference>
<reference evidence="2 3" key="1">
    <citation type="journal article" date="2012" name="PLoS Pathog.">
        <title>Diverse lifestyles and strategies of plant pathogenesis encoded in the genomes of eighteen Dothideomycetes fungi.</title>
        <authorList>
            <person name="Ohm R.A."/>
            <person name="Feau N."/>
            <person name="Henrissat B."/>
            <person name="Schoch C.L."/>
            <person name="Horwitz B.A."/>
            <person name="Barry K.W."/>
            <person name="Condon B.J."/>
            <person name="Copeland A.C."/>
            <person name="Dhillon B."/>
            <person name="Glaser F."/>
            <person name="Hesse C.N."/>
            <person name="Kosti I."/>
            <person name="LaButti K."/>
            <person name="Lindquist E.A."/>
            <person name="Lucas S."/>
            <person name="Salamov A.A."/>
            <person name="Bradshaw R.E."/>
            <person name="Ciuffetti L."/>
            <person name="Hamelin R.C."/>
            <person name="Kema G.H.J."/>
            <person name="Lawrence C."/>
            <person name="Scott J.A."/>
            <person name="Spatafora J.W."/>
            <person name="Turgeon B.G."/>
            <person name="de Wit P.J.G.M."/>
            <person name="Zhong S."/>
            <person name="Goodwin S.B."/>
            <person name="Grigoriev I.V."/>
        </authorList>
    </citation>
    <scope>NUCLEOTIDE SEQUENCE [LARGE SCALE GENOMIC DNA]</scope>
    <source>
        <strain evidence="2 3">UAMH 10762</strain>
    </source>
</reference>
<dbReference type="GeneID" id="19107994"/>
<dbReference type="EMBL" id="KB445561">
    <property type="protein sequence ID" value="EMC92771.1"/>
    <property type="molecule type" value="Genomic_DNA"/>
</dbReference>
<dbReference type="OrthoDB" id="3640690at2759"/>
<evidence type="ECO:0000256" key="1">
    <source>
        <dbReference type="SAM" id="MobiDB-lite"/>
    </source>
</evidence>
<dbReference type="HOGENOM" id="CLU_1366015_0_0_1"/>
<protein>
    <submittedName>
        <fullName evidence="2">Uncharacterized protein</fullName>
    </submittedName>
</protein>
<dbReference type="STRING" id="717646.M2M8P2"/>
<organism evidence="2 3">
    <name type="scientific">Baudoinia panamericana (strain UAMH 10762)</name>
    <name type="common">Angels' share fungus</name>
    <name type="synonym">Baudoinia compniacensis (strain UAMH 10762)</name>
    <dbReference type="NCBI Taxonomy" id="717646"/>
    <lineage>
        <taxon>Eukaryota</taxon>
        <taxon>Fungi</taxon>
        <taxon>Dikarya</taxon>
        <taxon>Ascomycota</taxon>
        <taxon>Pezizomycotina</taxon>
        <taxon>Dothideomycetes</taxon>
        <taxon>Dothideomycetidae</taxon>
        <taxon>Mycosphaerellales</taxon>
        <taxon>Teratosphaeriaceae</taxon>
        <taxon>Baudoinia</taxon>
    </lineage>
</organism>
<name>M2M8P2_BAUPA</name>
<sequence length="200" mass="22031">MSLPPGTDIDIRLGHSRRRSTQLPPSQHDHVHRRLPRLFSGHIPGSNEDGGDESSDDGSQSEAIELRDNFLGRVHSYSKLMHNHTRLQLESPTGGTLPSYTKTMHAFTLNQLNHHRVTTTTKSLTASPWLGSESRQSALPSNVCLCLSKLSLGEVPRGPSNTPEHGLKSFEGLMVNRRSVTEPAPRGFAVVVQTRDFALV</sequence>
<keyword evidence="3" id="KW-1185">Reference proteome</keyword>